<accession>A0A9P6DWD3</accession>
<dbReference type="AlphaFoldDB" id="A0A9P6DWD3"/>
<name>A0A9P6DWD3_9AGAM</name>
<keyword evidence="2" id="KW-1133">Transmembrane helix</keyword>
<feature type="region of interest" description="Disordered" evidence="1">
    <location>
        <begin position="232"/>
        <end position="275"/>
    </location>
</feature>
<dbReference type="OrthoDB" id="3359616at2759"/>
<dbReference type="EMBL" id="MU128984">
    <property type="protein sequence ID" value="KAF9512635.1"/>
    <property type="molecule type" value="Genomic_DNA"/>
</dbReference>
<comment type="caution">
    <text evidence="4">The sequence shown here is derived from an EMBL/GenBank/DDBJ whole genome shotgun (WGS) entry which is preliminary data.</text>
</comment>
<evidence type="ECO:0000313" key="5">
    <source>
        <dbReference type="Proteomes" id="UP000886523"/>
    </source>
</evidence>
<feature type="chain" id="PRO_5040223089" evidence="3">
    <location>
        <begin position="22"/>
        <end position="275"/>
    </location>
</feature>
<protein>
    <submittedName>
        <fullName evidence="4">Uncharacterized protein</fullName>
    </submittedName>
</protein>
<organism evidence="4 5">
    <name type="scientific">Hydnum rufescens UP504</name>
    <dbReference type="NCBI Taxonomy" id="1448309"/>
    <lineage>
        <taxon>Eukaryota</taxon>
        <taxon>Fungi</taxon>
        <taxon>Dikarya</taxon>
        <taxon>Basidiomycota</taxon>
        <taxon>Agaricomycotina</taxon>
        <taxon>Agaricomycetes</taxon>
        <taxon>Cantharellales</taxon>
        <taxon>Hydnaceae</taxon>
        <taxon>Hydnum</taxon>
    </lineage>
</organism>
<dbReference type="Gene3D" id="2.60.120.260">
    <property type="entry name" value="Galactose-binding domain-like"/>
    <property type="match status" value="1"/>
</dbReference>
<keyword evidence="3" id="KW-0732">Signal</keyword>
<reference evidence="4" key="1">
    <citation type="journal article" date="2020" name="Nat. Commun.">
        <title>Large-scale genome sequencing of mycorrhizal fungi provides insights into the early evolution of symbiotic traits.</title>
        <authorList>
            <person name="Miyauchi S."/>
            <person name="Kiss E."/>
            <person name="Kuo A."/>
            <person name="Drula E."/>
            <person name="Kohler A."/>
            <person name="Sanchez-Garcia M."/>
            <person name="Morin E."/>
            <person name="Andreopoulos B."/>
            <person name="Barry K.W."/>
            <person name="Bonito G."/>
            <person name="Buee M."/>
            <person name="Carver A."/>
            <person name="Chen C."/>
            <person name="Cichocki N."/>
            <person name="Clum A."/>
            <person name="Culley D."/>
            <person name="Crous P.W."/>
            <person name="Fauchery L."/>
            <person name="Girlanda M."/>
            <person name="Hayes R.D."/>
            <person name="Keri Z."/>
            <person name="LaButti K."/>
            <person name="Lipzen A."/>
            <person name="Lombard V."/>
            <person name="Magnuson J."/>
            <person name="Maillard F."/>
            <person name="Murat C."/>
            <person name="Nolan M."/>
            <person name="Ohm R.A."/>
            <person name="Pangilinan J."/>
            <person name="Pereira M.F."/>
            <person name="Perotto S."/>
            <person name="Peter M."/>
            <person name="Pfister S."/>
            <person name="Riley R."/>
            <person name="Sitrit Y."/>
            <person name="Stielow J.B."/>
            <person name="Szollosi G."/>
            <person name="Zifcakova L."/>
            <person name="Stursova M."/>
            <person name="Spatafora J.W."/>
            <person name="Tedersoo L."/>
            <person name="Vaario L.M."/>
            <person name="Yamada A."/>
            <person name="Yan M."/>
            <person name="Wang P."/>
            <person name="Xu J."/>
            <person name="Bruns T."/>
            <person name="Baldrian P."/>
            <person name="Vilgalys R."/>
            <person name="Dunand C."/>
            <person name="Henrissat B."/>
            <person name="Grigoriev I.V."/>
            <person name="Hibbett D."/>
            <person name="Nagy L.G."/>
            <person name="Martin F.M."/>
        </authorList>
    </citation>
    <scope>NUCLEOTIDE SEQUENCE</scope>
    <source>
        <strain evidence="4">UP504</strain>
    </source>
</reference>
<dbReference type="Proteomes" id="UP000886523">
    <property type="component" value="Unassembled WGS sequence"/>
</dbReference>
<feature type="transmembrane region" description="Helical" evidence="2">
    <location>
        <begin position="189"/>
        <end position="212"/>
    </location>
</feature>
<keyword evidence="2" id="KW-0812">Transmembrane</keyword>
<evidence type="ECO:0000256" key="2">
    <source>
        <dbReference type="SAM" id="Phobius"/>
    </source>
</evidence>
<proteinExistence type="predicted"/>
<keyword evidence="2" id="KW-0472">Membrane</keyword>
<keyword evidence="5" id="KW-1185">Reference proteome</keyword>
<evidence type="ECO:0000256" key="3">
    <source>
        <dbReference type="SAM" id="SignalP"/>
    </source>
</evidence>
<evidence type="ECO:0000256" key="1">
    <source>
        <dbReference type="SAM" id="MobiDB-lite"/>
    </source>
</evidence>
<feature type="signal peptide" evidence="3">
    <location>
        <begin position="1"/>
        <end position="21"/>
    </location>
</feature>
<evidence type="ECO:0000313" key="4">
    <source>
        <dbReference type="EMBL" id="KAF9512635.1"/>
    </source>
</evidence>
<sequence length="275" mass="28965">MGCACFHVLAFSTVLIQVANAIPQPVTVGSQDPSIGYYPSGSWAYVNATDGFSKVGGFSVFMFVLHNSYEAKVRWTTPGKAFQRSDGGNASISFDNGPATVFDYYNGTSNGSDGPVLVYSTDSLSPEQHTVSIKNLVDSRGTLYMGYGQLNVDHFFIIPVSPGATTIESSTSSTSPTAKPGGSSNHVGAIAGGVGGGVAGLALISLALFLFLRRGRRRAVLHLSCPKIPGATPEYWNTPSPSSAPPIGRLYDPNDSRTYPPPLTQSLHADPTPEL</sequence>
<gene>
    <name evidence="4" type="ORF">BS47DRAFT_1345224</name>
</gene>